<feature type="domain" description="Glucose dehydrogenase C-terminal" evidence="7">
    <location>
        <begin position="143"/>
        <end position="345"/>
    </location>
</feature>
<dbReference type="EMBL" id="AP023355">
    <property type="protein sequence ID" value="BCJ36082.1"/>
    <property type="molecule type" value="Genomic_DNA"/>
</dbReference>
<dbReference type="CDD" id="cd08230">
    <property type="entry name" value="glucose_DH"/>
    <property type="match status" value="1"/>
</dbReference>
<keyword evidence="3" id="KW-0862">Zinc</keyword>
<dbReference type="Gene3D" id="3.40.50.720">
    <property type="entry name" value="NAD(P)-binding Rossmann-like Domain"/>
    <property type="match status" value="1"/>
</dbReference>
<keyword evidence="9" id="KW-1185">Reference proteome</keyword>
<organism evidence="8 9">
    <name type="scientific">Actinocatenispora thailandica</name>
    <dbReference type="NCBI Taxonomy" id="227318"/>
    <lineage>
        <taxon>Bacteria</taxon>
        <taxon>Bacillati</taxon>
        <taxon>Actinomycetota</taxon>
        <taxon>Actinomycetes</taxon>
        <taxon>Micromonosporales</taxon>
        <taxon>Micromonosporaceae</taxon>
        <taxon>Actinocatenispora</taxon>
    </lineage>
</organism>
<keyword evidence="4" id="KW-0560">Oxidoreductase</keyword>
<evidence type="ECO:0000313" key="8">
    <source>
        <dbReference type="EMBL" id="BCJ36082.1"/>
    </source>
</evidence>
<reference evidence="8 9" key="1">
    <citation type="submission" date="2020-08" db="EMBL/GenBank/DDBJ databases">
        <title>Whole genome shotgun sequence of Actinocatenispora thailandica NBRC 105041.</title>
        <authorList>
            <person name="Komaki H."/>
            <person name="Tamura T."/>
        </authorList>
    </citation>
    <scope>NUCLEOTIDE SEQUENCE [LARGE SCALE GENOMIC DNA]</scope>
    <source>
        <strain evidence="8 9">NBRC 105041</strain>
    </source>
</reference>
<dbReference type="InterPro" id="IPR011032">
    <property type="entry name" value="GroES-like_sf"/>
</dbReference>
<name>A0A7R7HXE1_9ACTN</name>
<dbReference type="SUPFAM" id="SSF51735">
    <property type="entry name" value="NAD(P)-binding Rossmann-fold domains"/>
    <property type="match status" value="1"/>
</dbReference>
<dbReference type="Pfam" id="PF08240">
    <property type="entry name" value="ADH_N"/>
    <property type="match status" value="1"/>
</dbReference>
<dbReference type="SUPFAM" id="SSF50129">
    <property type="entry name" value="GroES-like"/>
    <property type="match status" value="1"/>
</dbReference>
<proteinExistence type="predicted"/>
<sequence length="346" mass="36131">MLAMTVVPGQPDSAAATEREEPAPADGDVLVQGLAVGICGTDHEVVAGAHGAPPADRSDLVIGHESLGRVLAAPADSGLREGDLVVGIVRRPDDCDCCRAGLWDYCRTGDYVERGIKGADGYGAQRWRVPARFAVRLADSLATTGVLLEPTTVVAKAWEQIDLIQARVPSQPDPVALITGAGPIGLLAALLAVQRGYDTHVYDRVSDGPKPQLVADLGATYHSGELADLKLAPDAVVEATGVGALVFAISEMTAPNAAICLTGISSGTRDIAVGADELNARMVMGNDAIVGSVNANRSHYEQAATALGNADVRWLERLISRRVPVASWPDALTRQPDDVKVVVDLS</sequence>
<dbReference type="PANTHER" id="PTHR43189:SF2">
    <property type="entry name" value="GLUCOSE 1-DEHYDROGENASE"/>
    <property type="match status" value="1"/>
</dbReference>
<evidence type="ECO:0000256" key="2">
    <source>
        <dbReference type="ARBA" id="ARBA00022723"/>
    </source>
</evidence>
<gene>
    <name evidence="8" type="primary">gdh</name>
    <name evidence="8" type="ORF">Athai_35850</name>
</gene>
<dbReference type="AlphaFoldDB" id="A0A7R7HXE1"/>
<dbReference type="InterPro" id="IPR031640">
    <property type="entry name" value="Glu_dehyd_C"/>
</dbReference>
<comment type="cofactor">
    <cofactor evidence="1">
        <name>Zn(2+)</name>
        <dbReference type="ChEBI" id="CHEBI:29105"/>
    </cofactor>
</comment>
<evidence type="ECO:0000256" key="4">
    <source>
        <dbReference type="ARBA" id="ARBA00023002"/>
    </source>
</evidence>
<dbReference type="Proteomes" id="UP000611640">
    <property type="component" value="Chromosome"/>
</dbReference>
<dbReference type="Gene3D" id="3.90.180.10">
    <property type="entry name" value="Medium-chain alcohol dehydrogenases, catalytic domain"/>
    <property type="match status" value="1"/>
</dbReference>
<accession>A0A7R7HXE1</accession>
<dbReference type="Pfam" id="PF16912">
    <property type="entry name" value="Glu_dehyd_C"/>
    <property type="match status" value="1"/>
</dbReference>
<evidence type="ECO:0000313" key="9">
    <source>
        <dbReference type="Proteomes" id="UP000611640"/>
    </source>
</evidence>
<dbReference type="GO" id="GO:0046872">
    <property type="term" value="F:metal ion binding"/>
    <property type="evidence" value="ECO:0007669"/>
    <property type="project" value="UniProtKB-KW"/>
</dbReference>
<evidence type="ECO:0000259" key="6">
    <source>
        <dbReference type="Pfam" id="PF08240"/>
    </source>
</evidence>
<dbReference type="PANTHER" id="PTHR43189">
    <property type="entry name" value="ZINC-TYPE ALCOHOL DEHYDROGENASE-LIKE PROTEIN C1198.01-RELATED"/>
    <property type="match status" value="1"/>
</dbReference>
<protein>
    <submittedName>
        <fullName evidence="8">Threonine dehydrogenase</fullName>
    </submittedName>
</protein>
<evidence type="ECO:0000256" key="5">
    <source>
        <dbReference type="SAM" id="MobiDB-lite"/>
    </source>
</evidence>
<dbReference type="InterPro" id="IPR036291">
    <property type="entry name" value="NAD(P)-bd_dom_sf"/>
</dbReference>
<feature type="region of interest" description="Disordered" evidence="5">
    <location>
        <begin position="1"/>
        <end position="26"/>
    </location>
</feature>
<dbReference type="InterPro" id="IPR013154">
    <property type="entry name" value="ADH-like_N"/>
</dbReference>
<dbReference type="RefSeq" id="WP_420829789.1">
    <property type="nucleotide sequence ID" value="NZ_AP023355.1"/>
</dbReference>
<evidence type="ECO:0000259" key="7">
    <source>
        <dbReference type="Pfam" id="PF16912"/>
    </source>
</evidence>
<keyword evidence="2" id="KW-0479">Metal-binding</keyword>
<evidence type="ECO:0000256" key="1">
    <source>
        <dbReference type="ARBA" id="ARBA00001947"/>
    </source>
</evidence>
<feature type="domain" description="Alcohol dehydrogenase-like N-terminal" evidence="6">
    <location>
        <begin position="26"/>
        <end position="138"/>
    </location>
</feature>
<dbReference type="GO" id="GO:0016491">
    <property type="term" value="F:oxidoreductase activity"/>
    <property type="evidence" value="ECO:0007669"/>
    <property type="project" value="UniProtKB-KW"/>
</dbReference>
<dbReference type="KEGG" id="atl:Athai_35850"/>
<evidence type="ECO:0000256" key="3">
    <source>
        <dbReference type="ARBA" id="ARBA00022833"/>
    </source>
</evidence>